<dbReference type="Gene3D" id="3.90.980.10">
    <property type="entry name" value="DNA primase, catalytic core, N-terminal domain"/>
    <property type="match status" value="1"/>
</dbReference>
<dbReference type="PANTHER" id="PTHR30313">
    <property type="entry name" value="DNA PRIMASE"/>
    <property type="match status" value="1"/>
</dbReference>
<evidence type="ECO:0000256" key="9">
    <source>
        <dbReference type="ARBA" id="ARBA00022842"/>
    </source>
</evidence>
<protein>
    <recommendedName>
        <fullName evidence="12">DNA primase</fullName>
        <ecNumber evidence="12">2.7.7.101</ecNumber>
    </recommendedName>
</protein>
<feature type="domain" description="Toprim" evidence="13">
    <location>
        <begin position="241"/>
        <end position="326"/>
    </location>
</feature>
<dbReference type="PROSITE" id="PS50880">
    <property type="entry name" value="TOPRIM"/>
    <property type="match status" value="1"/>
</dbReference>
<dbReference type="InterPro" id="IPR034151">
    <property type="entry name" value="TOPRIM_DnaG_bac"/>
</dbReference>
<keyword evidence="3 12" id="KW-0808">Transferase</keyword>
<keyword evidence="2 12" id="KW-0639">Primosome</keyword>
<comment type="similarity">
    <text evidence="12">Belongs to the DnaG primase family.</text>
</comment>
<keyword evidence="8 12" id="KW-0862">Zinc</keyword>
<name>A0A6P1GBF6_9RICK</name>
<comment type="catalytic activity">
    <reaction evidence="12">
        <text>ssDNA + n NTP = ssDNA/pppN(pN)n-1 hybrid + (n-1) diphosphate.</text>
        <dbReference type="EC" id="2.7.7.101"/>
    </reaction>
</comment>
<accession>A0A6P1GBF6</accession>
<reference evidence="14 15" key="2">
    <citation type="journal article" date="2020" name="MBio">
        <title>Isolation and Molecular Analysis of a Novel Neorickettsia Species That Causes Potomac Horse Fever.</title>
        <authorList>
            <person name="Teymournejad O."/>
            <person name="Lin M."/>
            <person name="Bekebrede H."/>
            <person name="Kamr A."/>
            <person name="Toribio R.E."/>
            <person name="Arroyo L.G."/>
            <person name="Baird J.D."/>
            <person name="Rikihisa Y."/>
        </authorList>
    </citation>
    <scope>NUCLEOTIDE SEQUENCE [LARGE SCALE GENOMIC DNA]</scope>
    <source>
        <strain evidence="14 15">Fin17</strain>
    </source>
</reference>
<dbReference type="InterPro" id="IPR030846">
    <property type="entry name" value="DnaG_bac"/>
</dbReference>
<keyword evidence="1 12" id="KW-0240">DNA-directed RNA polymerase</keyword>
<dbReference type="InterPro" id="IPR013264">
    <property type="entry name" value="DNAG_N"/>
</dbReference>
<keyword evidence="4 12" id="KW-0548">Nucleotidyltransferase</keyword>
<dbReference type="EC" id="2.7.7.101" evidence="12"/>
<keyword evidence="5 12" id="KW-0235">DNA replication</keyword>
<dbReference type="SUPFAM" id="SSF57783">
    <property type="entry name" value="Zinc beta-ribbon"/>
    <property type="match status" value="1"/>
</dbReference>
<dbReference type="GO" id="GO:0005737">
    <property type="term" value="C:cytoplasm"/>
    <property type="evidence" value="ECO:0007669"/>
    <property type="project" value="TreeGrafter"/>
</dbReference>
<dbReference type="PANTHER" id="PTHR30313:SF2">
    <property type="entry name" value="DNA PRIMASE"/>
    <property type="match status" value="1"/>
</dbReference>
<comment type="subunit">
    <text evidence="12">Monomer. Interacts with DnaB.</text>
</comment>
<dbReference type="InterPro" id="IPR006171">
    <property type="entry name" value="TOPRIM_dom"/>
</dbReference>
<dbReference type="GO" id="GO:0008270">
    <property type="term" value="F:zinc ion binding"/>
    <property type="evidence" value="ECO:0007669"/>
    <property type="project" value="UniProtKB-UniRule"/>
</dbReference>
<evidence type="ECO:0000256" key="1">
    <source>
        <dbReference type="ARBA" id="ARBA00022478"/>
    </source>
</evidence>
<dbReference type="Pfam" id="PF13155">
    <property type="entry name" value="Toprim_2"/>
    <property type="match status" value="1"/>
</dbReference>
<keyword evidence="10 12" id="KW-0238">DNA-binding</keyword>
<dbReference type="KEGG" id="nef:GP480_03905"/>
<dbReference type="Pfam" id="PF01807">
    <property type="entry name" value="Zn_ribbon_DnaG"/>
    <property type="match status" value="1"/>
</dbReference>
<dbReference type="GO" id="GO:0000428">
    <property type="term" value="C:DNA-directed RNA polymerase complex"/>
    <property type="evidence" value="ECO:0007669"/>
    <property type="project" value="UniProtKB-KW"/>
</dbReference>
<dbReference type="Gene3D" id="3.90.580.10">
    <property type="entry name" value="Zinc finger, CHC2-type domain"/>
    <property type="match status" value="1"/>
</dbReference>
<reference evidence="14 15" key="1">
    <citation type="journal article" date="2020" name="MBio">
        <title>Erratum for Teymournejad et al., 'Isolation and Molecular Analysis of a Novel Neorickettsia Species That Causes Potomac Horse Fever'.</title>
        <authorList>
            <person name="Teymournejad O."/>
            <person name="Lin M."/>
            <person name="Bekebrede H."/>
            <person name="Kamr A."/>
            <person name="Toribio R.E."/>
            <person name="Arroyo L.G."/>
            <person name="Baird J.D."/>
            <person name="Rikihisa Y."/>
        </authorList>
    </citation>
    <scope>NUCLEOTIDE SEQUENCE [LARGE SCALE GENOMIC DNA]</scope>
    <source>
        <strain evidence="14 15">Fin17</strain>
    </source>
</reference>
<dbReference type="AlphaFoldDB" id="A0A6P1GBF6"/>
<sequence length="579" mass="66709">MLKKYIELIKERIPVSEVVSRTVKLKRVGSRLVGKCPFHQEKTPSFSVNDKGRFFYCFGCGKSGDVIDFVSLTKRLDLNEAVEELASSIGIKIDKKNSGTEKFIQVFQFLEELRDWFCNNLNSKVAQEASYYIRNRLDDDVISEFKLGYCPSNLTSFINKTKNFPSTVIKSSGVLDKLGRCYFRDRLVFPINNIQGKVIGFGSRVVKEGILPKYINSCETDFFKKSEVLYNIDKIPKNSEEPIILVEGYMDVISLYQFGYKSVLGILGTSITSHHLKLLNRLKRNLIFCFDGDNAGIKAAGRVVELIMDEFINSLEIKTTFSFLPIGKDPDDLVRSDRAAFQRVLDGARSLSDTIFFLAKYGRQCSSPEDFIELEKILEKYLINVKDYKIRKHFQDFFQQQIFLLKRSLRQRNFISPCRDSEDATRFVDIKKLSSSASTHVDKKVLLLKIVIKFPEVLRSGDREEYFSLLKLSDPQHVKLQSFIVQLINTSGDISGASLKNALLADRETEASYKLLSDLASLPDNIEKAIFLWDRLQKQLWRDELREEYRRMIHSSDLDENKMEEAQRILAKIREAEKE</sequence>
<dbReference type="SMART" id="SM00400">
    <property type="entry name" value="ZnF_CHCC"/>
    <property type="match status" value="1"/>
</dbReference>
<dbReference type="Gene3D" id="3.40.1360.10">
    <property type="match status" value="1"/>
</dbReference>
<evidence type="ECO:0000256" key="8">
    <source>
        <dbReference type="ARBA" id="ARBA00022833"/>
    </source>
</evidence>
<dbReference type="Pfam" id="PF08275">
    <property type="entry name" value="DNAG_N"/>
    <property type="match status" value="1"/>
</dbReference>
<dbReference type="RefSeq" id="WP_160096021.1">
    <property type="nucleotide sequence ID" value="NZ_CP047224.1"/>
</dbReference>
<dbReference type="CDD" id="cd03364">
    <property type="entry name" value="TOPRIM_DnaG_primases"/>
    <property type="match status" value="1"/>
</dbReference>
<organism evidence="14 15">
    <name type="scientific">Neorickettsia findlayensis</name>
    <dbReference type="NCBI Taxonomy" id="2686014"/>
    <lineage>
        <taxon>Bacteria</taxon>
        <taxon>Pseudomonadati</taxon>
        <taxon>Pseudomonadota</taxon>
        <taxon>Alphaproteobacteria</taxon>
        <taxon>Rickettsiales</taxon>
        <taxon>Anaplasmataceae</taxon>
        <taxon>Neorickettsia</taxon>
    </lineage>
</organism>
<keyword evidence="7 12" id="KW-0863">Zinc-finger</keyword>
<evidence type="ECO:0000256" key="5">
    <source>
        <dbReference type="ARBA" id="ARBA00022705"/>
    </source>
</evidence>
<dbReference type="GO" id="GO:0003899">
    <property type="term" value="F:DNA-directed RNA polymerase activity"/>
    <property type="evidence" value="ECO:0007669"/>
    <property type="project" value="UniProtKB-UniRule"/>
</dbReference>
<evidence type="ECO:0000256" key="12">
    <source>
        <dbReference type="HAMAP-Rule" id="MF_00974"/>
    </source>
</evidence>
<dbReference type="SUPFAM" id="SSF56731">
    <property type="entry name" value="DNA primase core"/>
    <property type="match status" value="1"/>
</dbReference>
<evidence type="ECO:0000256" key="11">
    <source>
        <dbReference type="ARBA" id="ARBA00023163"/>
    </source>
</evidence>
<dbReference type="NCBIfam" id="TIGR01391">
    <property type="entry name" value="dnaG"/>
    <property type="match status" value="1"/>
</dbReference>
<dbReference type="EMBL" id="CP047224">
    <property type="protein sequence ID" value="QHD65533.1"/>
    <property type="molecule type" value="Genomic_DNA"/>
</dbReference>
<evidence type="ECO:0000256" key="4">
    <source>
        <dbReference type="ARBA" id="ARBA00022695"/>
    </source>
</evidence>
<dbReference type="GO" id="GO:0006269">
    <property type="term" value="P:DNA replication, synthesis of primer"/>
    <property type="evidence" value="ECO:0007669"/>
    <property type="project" value="UniProtKB-UniRule"/>
</dbReference>
<dbReference type="InterPro" id="IPR037068">
    <property type="entry name" value="DNA_primase_core_N_sf"/>
</dbReference>
<dbReference type="FunFam" id="3.90.580.10:FF:000001">
    <property type="entry name" value="DNA primase"/>
    <property type="match status" value="1"/>
</dbReference>
<dbReference type="Proteomes" id="UP000464912">
    <property type="component" value="Chromosome"/>
</dbReference>
<comment type="cofactor">
    <cofactor evidence="12">
        <name>Zn(2+)</name>
        <dbReference type="ChEBI" id="CHEBI:29105"/>
    </cofactor>
    <text evidence="12">Binds 1 zinc ion per monomer.</text>
</comment>
<evidence type="ECO:0000256" key="2">
    <source>
        <dbReference type="ARBA" id="ARBA00022515"/>
    </source>
</evidence>
<dbReference type="InterPro" id="IPR050219">
    <property type="entry name" value="DnaG_primase"/>
</dbReference>
<keyword evidence="15" id="KW-1185">Reference proteome</keyword>
<gene>
    <name evidence="12 14" type="primary">dnaG</name>
    <name evidence="14" type="ORF">GP480_03905</name>
</gene>
<proteinExistence type="inferred from homology"/>
<comment type="domain">
    <text evidence="12">Contains an N-terminal zinc-binding domain, a central core domain that contains the primase activity, and a C-terminal DnaB-binding domain.</text>
</comment>
<dbReference type="GO" id="GO:1990077">
    <property type="term" value="C:primosome complex"/>
    <property type="evidence" value="ECO:0007669"/>
    <property type="project" value="UniProtKB-KW"/>
</dbReference>
<dbReference type="SMART" id="SM00493">
    <property type="entry name" value="TOPRIM"/>
    <property type="match status" value="1"/>
</dbReference>
<evidence type="ECO:0000313" key="14">
    <source>
        <dbReference type="EMBL" id="QHD65533.1"/>
    </source>
</evidence>
<dbReference type="GO" id="GO:0003677">
    <property type="term" value="F:DNA binding"/>
    <property type="evidence" value="ECO:0007669"/>
    <property type="project" value="UniProtKB-KW"/>
</dbReference>
<keyword evidence="11 12" id="KW-0804">Transcription</keyword>
<evidence type="ECO:0000259" key="13">
    <source>
        <dbReference type="PROSITE" id="PS50880"/>
    </source>
</evidence>
<evidence type="ECO:0000256" key="10">
    <source>
        <dbReference type="ARBA" id="ARBA00023125"/>
    </source>
</evidence>
<dbReference type="InterPro" id="IPR006295">
    <property type="entry name" value="DNA_primase_DnaG"/>
</dbReference>
<comment type="function">
    <text evidence="12">RNA polymerase that catalyzes the synthesis of short RNA molecules used as primers for DNA polymerase during DNA replication.</text>
</comment>
<feature type="zinc finger region" description="CHC2-type" evidence="12">
    <location>
        <begin position="36"/>
        <end position="60"/>
    </location>
</feature>
<keyword evidence="9" id="KW-0460">Magnesium</keyword>
<dbReference type="InterPro" id="IPR036977">
    <property type="entry name" value="DNA_primase_Znf_CHC2"/>
</dbReference>
<evidence type="ECO:0000256" key="6">
    <source>
        <dbReference type="ARBA" id="ARBA00022723"/>
    </source>
</evidence>
<dbReference type="HAMAP" id="MF_00974">
    <property type="entry name" value="DNA_primase_DnaG"/>
    <property type="match status" value="1"/>
</dbReference>
<evidence type="ECO:0000256" key="3">
    <source>
        <dbReference type="ARBA" id="ARBA00022679"/>
    </source>
</evidence>
<evidence type="ECO:0000256" key="7">
    <source>
        <dbReference type="ARBA" id="ARBA00022771"/>
    </source>
</evidence>
<dbReference type="InterPro" id="IPR002694">
    <property type="entry name" value="Znf_CHC2"/>
</dbReference>
<keyword evidence="6 12" id="KW-0479">Metal-binding</keyword>
<evidence type="ECO:0000313" key="15">
    <source>
        <dbReference type="Proteomes" id="UP000464912"/>
    </source>
</evidence>